<gene>
    <name evidence="6" type="ORF">H4W34_000637</name>
</gene>
<dbReference type="PANTHER" id="PTHR10543:SF89">
    <property type="entry name" value="CAROTENOID 9,10(9',10')-CLEAVAGE DIOXYGENASE 1"/>
    <property type="match status" value="1"/>
</dbReference>
<dbReference type="GO" id="GO:0051213">
    <property type="term" value="F:dioxygenase activity"/>
    <property type="evidence" value="ECO:0007669"/>
    <property type="project" value="UniProtKB-KW"/>
</dbReference>
<evidence type="ECO:0000256" key="5">
    <source>
        <dbReference type="RuleBase" id="RU364048"/>
    </source>
</evidence>
<comment type="cofactor">
    <cofactor evidence="5">
        <name>Fe(2+)</name>
        <dbReference type="ChEBI" id="CHEBI:29033"/>
    </cofactor>
    <text evidence="5">Binds 1 Fe(2+) ion per subunit.</text>
</comment>
<evidence type="ECO:0000256" key="1">
    <source>
        <dbReference type="ARBA" id="ARBA00006787"/>
    </source>
</evidence>
<evidence type="ECO:0000256" key="3">
    <source>
        <dbReference type="ARBA" id="ARBA00023002"/>
    </source>
</evidence>
<dbReference type="Proteomes" id="UP000627838">
    <property type="component" value="Unassembled WGS sequence"/>
</dbReference>
<comment type="caution">
    <text evidence="6">The sequence shown here is derived from an EMBL/GenBank/DDBJ whole genome shotgun (WGS) entry which is preliminary data.</text>
</comment>
<dbReference type="InterPro" id="IPR004294">
    <property type="entry name" value="Carotenoid_Oase"/>
</dbReference>
<proteinExistence type="inferred from homology"/>
<keyword evidence="3 5" id="KW-0560">Oxidoreductase</keyword>
<evidence type="ECO:0000313" key="6">
    <source>
        <dbReference type="EMBL" id="MBE1530804.1"/>
    </source>
</evidence>
<keyword evidence="7" id="KW-1185">Reference proteome</keyword>
<keyword evidence="2 5" id="KW-0479">Metal-binding</keyword>
<evidence type="ECO:0000256" key="4">
    <source>
        <dbReference type="ARBA" id="ARBA00023004"/>
    </source>
</evidence>
<dbReference type="EC" id="1.13.11.-" evidence="5"/>
<accession>A0ABR9JK16</accession>
<comment type="similarity">
    <text evidence="1 5">Belongs to the carotenoid oxygenase family.</text>
</comment>
<evidence type="ECO:0000313" key="7">
    <source>
        <dbReference type="Proteomes" id="UP000627838"/>
    </source>
</evidence>
<protein>
    <recommendedName>
        <fullName evidence="5">Dioxygenase</fullName>
        <ecNumber evidence="5">1.13.11.-</ecNumber>
    </recommendedName>
</protein>
<keyword evidence="5 6" id="KW-0223">Dioxygenase</keyword>
<organism evidence="6 7">
    <name type="scientific">Actinomadura algeriensis</name>
    <dbReference type="NCBI Taxonomy" id="1679523"/>
    <lineage>
        <taxon>Bacteria</taxon>
        <taxon>Bacillati</taxon>
        <taxon>Actinomycetota</taxon>
        <taxon>Actinomycetes</taxon>
        <taxon>Streptosporangiales</taxon>
        <taxon>Thermomonosporaceae</taxon>
        <taxon>Actinomadura</taxon>
    </lineage>
</organism>
<keyword evidence="4 5" id="KW-0408">Iron</keyword>
<name>A0ABR9JK16_9ACTN</name>
<evidence type="ECO:0000256" key="2">
    <source>
        <dbReference type="ARBA" id="ARBA00022723"/>
    </source>
</evidence>
<sequence>MSNPYLEGLLAPVTEEVTAHDVPVTGRVPSELNGRYLRIGPNPLGLEDPESYHLFTGDGMVHGVRLRDGRAEWYRNRWVRSRRVAAKLGEEWPEGPVFDDFDFAPNTNVIGHGGRTFALMEAGFRPYELSRDLGTLGPCDFGGTLKGGYTAHAKKDPATGELHAVAYYFGWEHLEYTVLSASGLVTRSVEIPVADGPMVHDLALTQKYVIVYDLPVTFSMEMAMSGAALPYAWNDVHPARIGLLPRSGDATDVRWIDIEPCWVFHTMNAYDDGDRIVLDLVKFPSFLRDGRLEGNPPPVLDRWTIDPAAGTVARQTLDDRPQEFPRVDERLTSLPHRYGYTVASQAVGDDLVGEALLKYDYRTGRTDTRLFPAGSAVGEAVFVPAAPGSGEDDGYLMTLAHDAERAATDLVVLSAQDFTGAPVAVVHLPVRVPSGFHGNWLPDDD</sequence>
<dbReference type="Pfam" id="PF03055">
    <property type="entry name" value="RPE65"/>
    <property type="match status" value="1"/>
</dbReference>
<dbReference type="PANTHER" id="PTHR10543">
    <property type="entry name" value="BETA-CAROTENE DIOXYGENASE"/>
    <property type="match status" value="1"/>
</dbReference>
<dbReference type="RefSeq" id="WP_192757766.1">
    <property type="nucleotide sequence ID" value="NZ_JADBDZ010000001.1"/>
</dbReference>
<reference evidence="6 7" key="1">
    <citation type="submission" date="2020-10" db="EMBL/GenBank/DDBJ databases">
        <title>Sequencing the genomes of 1000 actinobacteria strains.</title>
        <authorList>
            <person name="Klenk H.-P."/>
        </authorList>
    </citation>
    <scope>NUCLEOTIDE SEQUENCE [LARGE SCALE GENOMIC DNA]</scope>
    <source>
        <strain evidence="6 7">DSM 46744</strain>
    </source>
</reference>
<dbReference type="EMBL" id="JADBDZ010000001">
    <property type="protein sequence ID" value="MBE1530804.1"/>
    <property type="molecule type" value="Genomic_DNA"/>
</dbReference>